<evidence type="ECO:0000259" key="1">
    <source>
        <dbReference type="Pfam" id="PF03372"/>
    </source>
</evidence>
<dbReference type="InterPro" id="IPR005135">
    <property type="entry name" value="Endo/exonuclease/phosphatase"/>
</dbReference>
<sequence>MQERRRRRRRRRVWPWALLVAIALLLLWYRREAPLVLGTFNIRTFPDKKTDPEEVAAAIAELNADAFAVQEIREPARLFAVLDRANALTGRRYGAALTASCRGNSKGRLHVGVVYDAARLELKEHRPLSEGEKCPLGQAPASLTSLRTARGRTLALVSVHFDSGGKPERWARRKQQWQWLSSILPRLREEFGGEVVVAGDFNTTGYLEAEDEERRFIDGMVEREGLQLPTGVLGCTEYWRPKSKVRRWEASLLDHFLGGKDLSFGTPEVLGMCAALGCAVQTAEPAKLPTVSDHCPVRITLR</sequence>
<accession>A0ABT5DY79</accession>
<protein>
    <submittedName>
        <fullName evidence="2">Endonuclease/exonuclease/phosphatase family protein</fullName>
    </submittedName>
</protein>
<keyword evidence="2" id="KW-0436">Ligase</keyword>
<comment type="caution">
    <text evidence="2">The sequence shown here is derived from an EMBL/GenBank/DDBJ whole genome shotgun (WGS) entry which is preliminary data.</text>
</comment>
<organism evidence="2 3">
    <name type="scientific">Nannocystis bainbridge</name>
    <dbReference type="NCBI Taxonomy" id="2995303"/>
    <lineage>
        <taxon>Bacteria</taxon>
        <taxon>Pseudomonadati</taxon>
        <taxon>Myxococcota</taxon>
        <taxon>Polyangia</taxon>
        <taxon>Nannocystales</taxon>
        <taxon>Nannocystaceae</taxon>
        <taxon>Nannocystis</taxon>
    </lineage>
</organism>
<keyword evidence="3" id="KW-1185">Reference proteome</keyword>
<evidence type="ECO:0000313" key="3">
    <source>
        <dbReference type="Proteomes" id="UP001221686"/>
    </source>
</evidence>
<keyword evidence="2" id="KW-0540">Nuclease</keyword>
<dbReference type="GO" id="GO:0004519">
    <property type="term" value="F:endonuclease activity"/>
    <property type="evidence" value="ECO:0007669"/>
    <property type="project" value="UniProtKB-KW"/>
</dbReference>
<feature type="domain" description="Endonuclease/exonuclease/phosphatase" evidence="1">
    <location>
        <begin position="38"/>
        <end position="294"/>
    </location>
</feature>
<evidence type="ECO:0000313" key="2">
    <source>
        <dbReference type="EMBL" id="MDC0717693.1"/>
    </source>
</evidence>
<dbReference type="EMBL" id="JAQNDL010000001">
    <property type="protein sequence ID" value="MDC0717693.1"/>
    <property type="molecule type" value="Genomic_DNA"/>
</dbReference>
<proteinExistence type="predicted"/>
<dbReference type="SUPFAM" id="SSF56219">
    <property type="entry name" value="DNase I-like"/>
    <property type="match status" value="1"/>
</dbReference>
<gene>
    <name evidence="2" type="ORF">POL25_12375</name>
</gene>
<keyword evidence="2" id="KW-0255">Endonuclease</keyword>
<keyword evidence="2" id="KW-0378">Hydrolase</keyword>
<reference evidence="2 3" key="1">
    <citation type="submission" date="2022-11" db="EMBL/GenBank/DDBJ databases">
        <title>Minimal conservation of predation-associated metabolite biosynthetic gene clusters underscores biosynthetic potential of Myxococcota including descriptions for ten novel species: Archangium lansinium sp. nov., Myxococcus landrumus sp. nov., Nannocystis bai.</title>
        <authorList>
            <person name="Ahearne A."/>
            <person name="Stevens C."/>
            <person name="Dowd S."/>
        </authorList>
    </citation>
    <scope>NUCLEOTIDE SEQUENCE [LARGE SCALE GENOMIC DNA]</scope>
    <source>
        <strain evidence="2 3">BB15-2</strain>
    </source>
</reference>
<dbReference type="Pfam" id="PF03372">
    <property type="entry name" value="Exo_endo_phos"/>
    <property type="match status" value="1"/>
</dbReference>
<dbReference type="Proteomes" id="UP001221686">
    <property type="component" value="Unassembled WGS sequence"/>
</dbReference>
<dbReference type="GO" id="GO:0016874">
    <property type="term" value="F:ligase activity"/>
    <property type="evidence" value="ECO:0007669"/>
    <property type="project" value="UniProtKB-KW"/>
</dbReference>
<name>A0ABT5DY79_9BACT</name>
<dbReference type="InterPro" id="IPR036691">
    <property type="entry name" value="Endo/exonu/phosph_ase_sf"/>
</dbReference>
<dbReference type="Gene3D" id="3.60.10.10">
    <property type="entry name" value="Endonuclease/exonuclease/phosphatase"/>
    <property type="match status" value="1"/>
</dbReference>
<dbReference type="RefSeq" id="WP_272086178.1">
    <property type="nucleotide sequence ID" value="NZ_JAQNDL010000001.1"/>
</dbReference>